<dbReference type="EMBL" id="BARS01020683">
    <property type="protein sequence ID" value="GAG10185.1"/>
    <property type="molecule type" value="Genomic_DNA"/>
</dbReference>
<protein>
    <submittedName>
        <fullName evidence="1">Uncharacterized protein</fullName>
    </submittedName>
</protein>
<evidence type="ECO:0000313" key="1">
    <source>
        <dbReference type="EMBL" id="GAG10185.1"/>
    </source>
</evidence>
<organism evidence="1">
    <name type="scientific">marine sediment metagenome</name>
    <dbReference type="NCBI Taxonomy" id="412755"/>
    <lineage>
        <taxon>unclassified sequences</taxon>
        <taxon>metagenomes</taxon>
        <taxon>ecological metagenomes</taxon>
    </lineage>
</organism>
<name>X0UWQ8_9ZZZZ</name>
<dbReference type="AlphaFoldDB" id="X0UWQ8"/>
<feature type="non-terminal residue" evidence="1">
    <location>
        <position position="272"/>
    </location>
</feature>
<reference evidence="1" key="1">
    <citation type="journal article" date="2014" name="Front. Microbiol.">
        <title>High frequency of phylogenetically diverse reductive dehalogenase-homologous genes in deep subseafloor sedimentary metagenomes.</title>
        <authorList>
            <person name="Kawai M."/>
            <person name="Futagami T."/>
            <person name="Toyoda A."/>
            <person name="Takaki Y."/>
            <person name="Nishi S."/>
            <person name="Hori S."/>
            <person name="Arai W."/>
            <person name="Tsubouchi T."/>
            <person name="Morono Y."/>
            <person name="Uchiyama I."/>
            <person name="Ito T."/>
            <person name="Fujiyama A."/>
            <person name="Inagaki F."/>
            <person name="Takami H."/>
        </authorList>
    </citation>
    <scope>NUCLEOTIDE SEQUENCE</scope>
    <source>
        <strain evidence="1">Expedition CK06-06</strain>
    </source>
</reference>
<proteinExistence type="predicted"/>
<gene>
    <name evidence="1" type="ORF">S01H1_33322</name>
</gene>
<feature type="non-terminal residue" evidence="1">
    <location>
        <position position="1"/>
    </location>
</feature>
<sequence length="272" mass="28999">CLPSNTIIDLSALCLFFKLTSGVAAADAMVSAPRFTSSLIQRCSVSISGIQVGNSVSFNNMLSYLLQVATLDRDAVSSGNHALRCPQGWNEAKVITAANVVGYSTQEGTQNGAAAGPLGCYWDMDGKPAGANAVIGAVAADADAALAPKTRNEVVSLQNNTKMYLDLFPGFLSNSAPKYLNTSLTGQIRVDLLLESSQNIFAAQTGNATGAPLGVQVNPNWSMDDIYMYCPVISLQDGVYEASLYNYIARGQLLRVPFKQYWLFSDNLAART</sequence>
<comment type="caution">
    <text evidence="1">The sequence shown here is derived from an EMBL/GenBank/DDBJ whole genome shotgun (WGS) entry which is preliminary data.</text>
</comment>
<accession>X0UWQ8</accession>